<dbReference type="Ensembl" id="ENSCINT00000024607.2">
    <property type="protein sequence ID" value="ENSCINP00000024361.2"/>
    <property type="gene ID" value="ENSCING00000013225.2"/>
</dbReference>
<dbReference type="InterPro" id="IPR038586">
    <property type="entry name" value="Tctex-1-like_sf"/>
</dbReference>
<dbReference type="OrthoDB" id="10248487at2759"/>
<reference evidence="3" key="3">
    <citation type="submission" date="2025-08" db="UniProtKB">
        <authorList>
            <consortium name="Ensembl"/>
        </authorList>
    </citation>
    <scope>IDENTIFICATION</scope>
</reference>
<name>F6V4V8_CIOIN</name>
<dbReference type="EMBL" id="EAAA01002685">
    <property type="status" value="NOT_ANNOTATED_CDS"/>
    <property type="molecule type" value="Genomic_DNA"/>
</dbReference>
<proteinExistence type="inferred from homology"/>
<dbReference type="PANTHER" id="PTHR21255:SF65">
    <property type="entry name" value="TCTEX1 DOMAIN-CONTAINING PROTEIN 2"/>
    <property type="match status" value="1"/>
</dbReference>
<accession>F6V4V8</accession>
<dbReference type="GeneTree" id="ENSGT00940000160185"/>
<sequence>MAEPRVHDVAQAKAAKLLKKRTGSVSSAHSGNEHPPKRQSGKSYAASVSTISHLDHHHDDDYLHLRPATQLENTYQLEPVDRFPVSSITKIMQEVMGDYLQNKPYEPEFCRKMTKVISDEVKLKVKELHVPRYKVVCIVHIGQLNNQGLRISSQCLWNDKYDTFAACEYTNSGIFAAACVYGVYFE</sequence>
<dbReference type="AlphaFoldDB" id="F6V4V8"/>
<dbReference type="HOGENOM" id="CLU_097204_4_0_1"/>
<dbReference type="GO" id="GO:0007018">
    <property type="term" value="P:microtubule-based movement"/>
    <property type="evidence" value="ECO:0000318"/>
    <property type="project" value="GO_Central"/>
</dbReference>
<keyword evidence="4" id="KW-1185">Reference proteome</keyword>
<evidence type="ECO:0000256" key="1">
    <source>
        <dbReference type="ARBA" id="ARBA00005361"/>
    </source>
</evidence>
<evidence type="ECO:0000313" key="4">
    <source>
        <dbReference type="Proteomes" id="UP000008144"/>
    </source>
</evidence>
<dbReference type="OMA" id="CRQMAKT"/>
<dbReference type="GeneID" id="100181451"/>
<dbReference type="Pfam" id="PF03645">
    <property type="entry name" value="Tctex-1"/>
    <property type="match status" value="1"/>
</dbReference>
<dbReference type="InterPro" id="IPR005334">
    <property type="entry name" value="Tctex-1-like"/>
</dbReference>
<evidence type="ECO:0000256" key="2">
    <source>
        <dbReference type="SAM" id="MobiDB-lite"/>
    </source>
</evidence>
<dbReference type="KEGG" id="cin:100181451"/>
<dbReference type="PANTHER" id="PTHR21255">
    <property type="entry name" value="T-COMPLEX-ASSOCIATED-TESTIS-EXPRESSED 1/ DYNEIN LIGHT CHAIN"/>
    <property type="match status" value="1"/>
</dbReference>
<dbReference type="InParanoid" id="F6V4V8"/>
<protein>
    <submittedName>
        <fullName evidence="3">Tctex1 domain-containing protein 1-B-like</fullName>
    </submittedName>
</protein>
<accession>A0A1W2WIJ9</accession>
<reference evidence="3" key="2">
    <citation type="journal article" date="2008" name="Genome Biol.">
        <title>Improved genome assembly and evidence-based global gene model set for the chordate Ciona intestinalis: new insight into intron and operon populations.</title>
        <authorList>
            <person name="Satou Y."/>
            <person name="Mineta K."/>
            <person name="Ogasawara M."/>
            <person name="Sasakura Y."/>
            <person name="Shoguchi E."/>
            <person name="Ueno K."/>
            <person name="Yamada L."/>
            <person name="Matsumoto J."/>
            <person name="Wasserscheid J."/>
            <person name="Dewar K."/>
            <person name="Wiley G.B."/>
            <person name="Macmil S.L."/>
            <person name="Roe B.A."/>
            <person name="Zeller R.W."/>
            <person name="Hastings K.E."/>
            <person name="Lemaire P."/>
            <person name="Lindquist E."/>
            <person name="Endo T."/>
            <person name="Hotta K."/>
            <person name="Inaba K."/>
        </authorList>
    </citation>
    <scope>NUCLEOTIDE SEQUENCE [LARGE SCALE GENOMIC DNA]</scope>
    <source>
        <strain evidence="3">wild type</strain>
    </source>
</reference>
<dbReference type="CDD" id="cd21458">
    <property type="entry name" value="DLC-like_TCTEX1D1"/>
    <property type="match status" value="1"/>
</dbReference>
<dbReference type="GO" id="GO:0005737">
    <property type="term" value="C:cytoplasm"/>
    <property type="evidence" value="ECO:0000318"/>
    <property type="project" value="GO_Central"/>
</dbReference>
<dbReference type="RefSeq" id="XP_002131536.1">
    <property type="nucleotide sequence ID" value="XM_002131500.2"/>
</dbReference>
<feature type="region of interest" description="Disordered" evidence="2">
    <location>
        <begin position="15"/>
        <end position="50"/>
    </location>
</feature>
<dbReference type="STRING" id="7719.ENSCINP00000024361"/>
<dbReference type="GO" id="GO:0005868">
    <property type="term" value="C:cytoplasmic dynein complex"/>
    <property type="evidence" value="ECO:0000318"/>
    <property type="project" value="GO_Central"/>
</dbReference>
<comment type="similarity">
    <text evidence="1">Belongs to the dynein light chain Tctex-type family.</text>
</comment>
<dbReference type="Gene3D" id="3.30.1140.40">
    <property type="entry name" value="Tctex-1"/>
    <property type="match status" value="1"/>
</dbReference>
<dbReference type="Proteomes" id="UP000008144">
    <property type="component" value="Chromosome 8"/>
</dbReference>
<reference evidence="3" key="4">
    <citation type="submission" date="2025-09" db="UniProtKB">
        <authorList>
            <consortium name="Ensembl"/>
        </authorList>
    </citation>
    <scope>IDENTIFICATION</scope>
</reference>
<dbReference type="GO" id="GO:0045505">
    <property type="term" value="F:dynein intermediate chain binding"/>
    <property type="evidence" value="ECO:0000318"/>
    <property type="project" value="GO_Central"/>
</dbReference>
<reference evidence="4" key="1">
    <citation type="journal article" date="2002" name="Science">
        <title>The draft genome of Ciona intestinalis: insights into chordate and vertebrate origins.</title>
        <authorList>
            <person name="Dehal P."/>
            <person name="Satou Y."/>
            <person name="Campbell R.K."/>
            <person name="Chapman J."/>
            <person name="Degnan B."/>
            <person name="De Tomaso A."/>
            <person name="Davidson B."/>
            <person name="Di Gregorio A."/>
            <person name="Gelpke M."/>
            <person name="Goodstein D.M."/>
            <person name="Harafuji N."/>
            <person name="Hastings K.E."/>
            <person name="Ho I."/>
            <person name="Hotta K."/>
            <person name="Huang W."/>
            <person name="Kawashima T."/>
            <person name="Lemaire P."/>
            <person name="Martinez D."/>
            <person name="Meinertzhagen I.A."/>
            <person name="Necula S."/>
            <person name="Nonaka M."/>
            <person name="Putnam N."/>
            <person name="Rash S."/>
            <person name="Saiga H."/>
            <person name="Satake M."/>
            <person name="Terry A."/>
            <person name="Yamada L."/>
            <person name="Wang H.G."/>
            <person name="Awazu S."/>
            <person name="Azumi K."/>
            <person name="Boore J."/>
            <person name="Branno M."/>
            <person name="Chin-Bow S."/>
            <person name="DeSantis R."/>
            <person name="Doyle S."/>
            <person name="Francino P."/>
            <person name="Keys D.N."/>
            <person name="Haga S."/>
            <person name="Hayashi H."/>
            <person name="Hino K."/>
            <person name="Imai K.S."/>
            <person name="Inaba K."/>
            <person name="Kano S."/>
            <person name="Kobayashi K."/>
            <person name="Kobayashi M."/>
            <person name="Lee B.I."/>
            <person name="Makabe K.W."/>
            <person name="Manohar C."/>
            <person name="Matassi G."/>
            <person name="Medina M."/>
            <person name="Mochizuki Y."/>
            <person name="Mount S."/>
            <person name="Morishita T."/>
            <person name="Miura S."/>
            <person name="Nakayama A."/>
            <person name="Nishizaka S."/>
            <person name="Nomoto H."/>
            <person name="Ohta F."/>
            <person name="Oishi K."/>
            <person name="Rigoutsos I."/>
            <person name="Sano M."/>
            <person name="Sasaki A."/>
            <person name="Sasakura Y."/>
            <person name="Shoguchi E."/>
            <person name="Shin-i T."/>
            <person name="Spagnuolo A."/>
            <person name="Stainier D."/>
            <person name="Suzuki M.M."/>
            <person name="Tassy O."/>
            <person name="Takatori N."/>
            <person name="Tokuoka M."/>
            <person name="Yagi K."/>
            <person name="Yoshizaki F."/>
            <person name="Wada S."/>
            <person name="Zhang C."/>
            <person name="Hyatt P.D."/>
            <person name="Larimer F."/>
            <person name="Detter C."/>
            <person name="Doggett N."/>
            <person name="Glavina T."/>
            <person name="Hawkins T."/>
            <person name="Richardson P."/>
            <person name="Lucas S."/>
            <person name="Kohara Y."/>
            <person name="Levine M."/>
            <person name="Satoh N."/>
            <person name="Rokhsar D.S."/>
        </authorList>
    </citation>
    <scope>NUCLEOTIDE SEQUENCE [LARGE SCALE GENOMIC DNA]</scope>
</reference>
<evidence type="ECO:0000313" key="3">
    <source>
        <dbReference type="Ensembl" id="ENSCINP00000024361.2"/>
    </source>
</evidence>
<organism evidence="3 4">
    <name type="scientific">Ciona intestinalis</name>
    <name type="common">Transparent sea squirt</name>
    <name type="synonym">Ascidia intestinalis</name>
    <dbReference type="NCBI Taxonomy" id="7719"/>
    <lineage>
        <taxon>Eukaryota</taxon>
        <taxon>Metazoa</taxon>
        <taxon>Chordata</taxon>
        <taxon>Tunicata</taxon>
        <taxon>Ascidiacea</taxon>
        <taxon>Phlebobranchia</taxon>
        <taxon>Cionidae</taxon>
        <taxon>Ciona</taxon>
    </lineage>
</organism>
<gene>
    <name evidence="3" type="primary">LOC100181451</name>
</gene>